<sequence>MLGRQGVTGKADFPKGKVEDLDDEEVQKIDLAKLKEAQQLSRELIWAATRTRVDVAYAVGAMAGRLHKDPERALKIGHQVLDYLNKFPTLGVSYSLCITTELDESQVPQTLDTIEVFADVSYAPRSESYKSGQGIVTTLGGQTIQWHTGKHTLIATSTAEGELLSYQEAQVMGAGVEALMFEMGFNPKVIMYSDNKAAISLAALETRRLRIRELTELAADGLTKPLGRQAFMDFVTKTEIAEEKRTVLEHLQVSKVVSIEKNLLCVRDAYRFTSPTSKGGVHSNFKPTNCEYEGYEGETMCSTRLGGHQLQRDGSGGGAAERSCPVDSTKLESVRFTVIFHGEGLSNRTILHDEWDSTPERIDYGEWKGYTIFKIKEDEEPTTMDRAGYGGRDPGESTATIRGHDALHPPQQLMVRTPTGLQRATPELQMIGRRQPRPAEALQGPVFLLKLREVSEVVETLFLLRLLDKFEVLVMPEVLQKFQAMLIRKEALGSGFADGLLMSDDYVAEEDDSFELVTSPSPPRLRSFRLCQNVEVESSVESEDGSQSPTPGTRSMLPSSPSSSSSTELKLDPEAADSIDPPRGQRGVWDEYVQATPKTRSIGTQVGASTRSPPRGNSWAAATLEEVHILRQENRMLQQNLEPGVLGEQFPSAVQLTEAAMGWRHHYRTEPILRLEGETLDRPGMRPAKTAPPEAPVKDLPPRFQCLLSCST</sequence>
<organism evidence="2">
    <name type="scientific">Cladocopium goreaui</name>
    <dbReference type="NCBI Taxonomy" id="2562237"/>
    <lineage>
        <taxon>Eukaryota</taxon>
        <taxon>Sar</taxon>
        <taxon>Alveolata</taxon>
        <taxon>Dinophyceae</taxon>
        <taxon>Suessiales</taxon>
        <taxon>Symbiodiniaceae</taxon>
        <taxon>Cladocopium</taxon>
    </lineage>
</organism>
<comment type="caution">
    <text evidence="2">The sequence shown here is derived from an EMBL/GenBank/DDBJ whole genome shotgun (WGS) entry which is preliminary data.</text>
</comment>
<reference evidence="3 4" key="2">
    <citation type="submission" date="2024-05" db="EMBL/GenBank/DDBJ databases">
        <authorList>
            <person name="Chen Y."/>
            <person name="Shah S."/>
            <person name="Dougan E. K."/>
            <person name="Thang M."/>
            <person name="Chan C."/>
        </authorList>
    </citation>
    <scope>NUCLEOTIDE SEQUENCE [LARGE SCALE GENOMIC DNA]</scope>
</reference>
<gene>
    <name evidence="2" type="ORF">C1SCF055_LOCUS13285</name>
</gene>
<keyword evidence="4" id="KW-1185">Reference proteome</keyword>
<dbReference type="EMBL" id="CAMXCT030001026">
    <property type="protein sequence ID" value="CAL4773204.1"/>
    <property type="molecule type" value="Genomic_DNA"/>
</dbReference>
<evidence type="ECO:0000313" key="4">
    <source>
        <dbReference type="Proteomes" id="UP001152797"/>
    </source>
</evidence>
<dbReference type="CDD" id="cd09272">
    <property type="entry name" value="RNase_HI_RT_Ty1"/>
    <property type="match status" value="1"/>
</dbReference>
<dbReference type="EMBL" id="CAMXCT010001026">
    <property type="protein sequence ID" value="CAI3985892.1"/>
    <property type="molecule type" value="Genomic_DNA"/>
</dbReference>
<proteinExistence type="predicted"/>
<feature type="region of interest" description="Disordered" evidence="1">
    <location>
        <begin position="536"/>
        <end position="588"/>
    </location>
</feature>
<dbReference type="AlphaFoldDB" id="A0A9P1C5J0"/>
<evidence type="ECO:0000313" key="3">
    <source>
        <dbReference type="EMBL" id="CAL4773204.1"/>
    </source>
</evidence>
<dbReference type="OrthoDB" id="413361at2759"/>
<dbReference type="EMBL" id="CAMXCT020001026">
    <property type="protein sequence ID" value="CAL1139267.1"/>
    <property type="molecule type" value="Genomic_DNA"/>
</dbReference>
<name>A0A9P1C5J0_9DINO</name>
<feature type="compositionally biased region" description="Polar residues" evidence="1">
    <location>
        <begin position="545"/>
        <end position="557"/>
    </location>
</feature>
<accession>A0A9P1C5J0</accession>
<dbReference type="Proteomes" id="UP001152797">
    <property type="component" value="Unassembled WGS sequence"/>
</dbReference>
<reference evidence="2" key="1">
    <citation type="submission" date="2022-10" db="EMBL/GenBank/DDBJ databases">
        <authorList>
            <person name="Chen Y."/>
            <person name="Dougan E. K."/>
            <person name="Chan C."/>
            <person name="Rhodes N."/>
            <person name="Thang M."/>
        </authorList>
    </citation>
    <scope>NUCLEOTIDE SEQUENCE</scope>
</reference>
<evidence type="ECO:0000256" key="1">
    <source>
        <dbReference type="SAM" id="MobiDB-lite"/>
    </source>
</evidence>
<feature type="region of interest" description="Disordered" evidence="1">
    <location>
        <begin position="681"/>
        <end position="701"/>
    </location>
</feature>
<evidence type="ECO:0000313" key="2">
    <source>
        <dbReference type="EMBL" id="CAI3985892.1"/>
    </source>
</evidence>
<protein>
    <submittedName>
        <fullName evidence="3">Retrovirus-related Pol polyprotein from transposon RE1 (Retro element 1) (AtRE1)</fullName>
    </submittedName>
</protein>